<protein>
    <recommendedName>
        <fullName evidence="4">Ribbon-helix-helix protein, CopG family</fullName>
    </recommendedName>
</protein>
<comment type="caution">
    <text evidence="2">The sequence shown here is derived from an EMBL/GenBank/DDBJ whole genome shotgun (WGS) entry which is preliminary data.</text>
</comment>
<evidence type="ECO:0008006" key="4">
    <source>
        <dbReference type="Google" id="ProtNLM"/>
    </source>
</evidence>
<organism evidence="2 3">
    <name type="scientific">Leptospira inadai serovar Lyme</name>
    <dbReference type="NCBI Taxonomy" id="293084"/>
    <lineage>
        <taxon>Bacteria</taxon>
        <taxon>Pseudomonadati</taxon>
        <taxon>Spirochaetota</taxon>
        <taxon>Spirochaetia</taxon>
        <taxon>Leptospirales</taxon>
        <taxon>Leptospiraceae</taxon>
        <taxon>Leptospira</taxon>
    </lineage>
</organism>
<dbReference type="RefSeq" id="WP_010410372.1">
    <property type="nucleotide sequence ID" value="NZ_MCRM02000035.1"/>
</dbReference>
<keyword evidence="3" id="KW-1185">Reference proteome</keyword>
<proteinExistence type="predicted"/>
<reference evidence="2" key="1">
    <citation type="submission" date="2018-01" db="EMBL/GenBank/DDBJ databases">
        <title>Genomic characterization of Leptospira inadai serogroup Lyme isolated from captured rat in Brazil and comparative analysis with human reference strain.</title>
        <authorList>
            <person name="Moreno L.Z."/>
            <person name="Loureiro A.P."/>
            <person name="Miraglia F."/>
            <person name="Kremer F.S."/>
            <person name="Eslabao M.R."/>
            <person name="Dellagostin O.A."/>
            <person name="Lilenbaum W."/>
            <person name="Moreno A.M."/>
        </authorList>
    </citation>
    <scope>NUCLEOTIDE SEQUENCE [LARGE SCALE GENOMIC DNA]</scope>
    <source>
        <strain evidence="2">M34/99</strain>
    </source>
</reference>
<evidence type="ECO:0000256" key="1">
    <source>
        <dbReference type="SAM" id="MobiDB-lite"/>
    </source>
</evidence>
<evidence type="ECO:0000313" key="2">
    <source>
        <dbReference type="EMBL" id="PNV72122.1"/>
    </source>
</evidence>
<dbReference type="EMBL" id="MCRM02000035">
    <property type="protein sequence ID" value="PNV72122.1"/>
    <property type="molecule type" value="Genomic_DNA"/>
</dbReference>
<gene>
    <name evidence="2" type="ORF">BES34_020035</name>
</gene>
<feature type="region of interest" description="Disordered" evidence="1">
    <location>
        <begin position="1"/>
        <end position="24"/>
    </location>
</feature>
<name>A0ABX4YDC1_9LEPT</name>
<accession>A0ABX4YDC1</accession>
<evidence type="ECO:0000313" key="3">
    <source>
        <dbReference type="Proteomes" id="UP000094669"/>
    </source>
</evidence>
<sequence>MTEPKKKPAPKKGRPKVTTEPTRKATYSIPESLYSKLIDDARVSKRSIAQQLIFILEEYFKGKR</sequence>
<dbReference type="Proteomes" id="UP000094669">
    <property type="component" value="Unassembled WGS sequence"/>
</dbReference>